<keyword evidence="2" id="KW-1185">Reference proteome</keyword>
<evidence type="ECO:0000313" key="1">
    <source>
        <dbReference type="EMBL" id="SCB36829.1"/>
    </source>
</evidence>
<dbReference type="AlphaFoldDB" id="A0A1C3W9U7"/>
<sequence length="54" mass="5859">MPECHAGAKWGDLGPINTLFMIPHANGWGFCDGKGSLGLNRFLMSPTYYGGNRT</sequence>
<protein>
    <submittedName>
        <fullName evidence="1">Uncharacterized protein</fullName>
    </submittedName>
</protein>
<gene>
    <name evidence="1" type="ORF">GA0061098_100745</name>
</gene>
<evidence type="ECO:0000313" key="2">
    <source>
        <dbReference type="Proteomes" id="UP000199184"/>
    </source>
</evidence>
<organism evidence="1 2">
    <name type="scientific">Bradyrhizobium shewense</name>
    <dbReference type="NCBI Taxonomy" id="1761772"/>
    <lineage>
        <taxon>Bacteria</taxon>
        <taxon>Pseudomonadati</taxon>
        <taxon>Pseudomonadota</taxon>
        <taxon>Alphaproteobacteria</taxon>
        <taxon>Hyphomicrobiales</taxon>
        <taxon>Nitrobacteraceae</taxon>
        <taxon>Bradyrhizobium</taxon>
    </lineage>
</organism>
<dbReference type="Proteomes" id="UP000199184">
    <property type="component" value="Unassembled WGS sequence"/>
</dbReference>
<name>A0A1C3W9U7_9BRAD</name>
<proteinExistence type="predicted"/>
<accession>A0A1C3W9U7</accession>
<reference evidence="2" key="1">
    <citation type="submission" date="2016-08" db="EMBL/GenBank/DDBJ databases">
        <authorList>
            <person name="Varghese N."/>
            <person name="Submissions Spin"/>
        </authorList>
    </citation>
    <scope>NUCLEOTIDE SEQUENCE [LARGE SCALE GENOMIC DNA]</scope>
    <source>
        <strain evidence="2">ERR11</strain>
    </source>
</reference>
<dbReference type="EMBL" id="FMAI01000007">
    <property type="protein sequence ID" value="SCB36829.1"/>
    <property type="molecule type" value="Genomic_DNA"/>
</dbReference>